<dbReference type="PANTHER" id="PTHR32438">
    <property type="entry name" value="4-ALPHA-GLUCANOTRANSFERASE DPE1, CHLOROPLASTIC/AMYLOPLASTIC"/>
    <property type="match status" value="1"/>
</dbReference>
<dbReference type="GO" id="GO:0004134">
    <property type="term" value="F:4-alpha-glucanotransferase activity"/>
    <property type="evidence" value="ECO:0007669"/>
    <property type="project" value="UniProtKB-EC"/>
</dbReference>
<accession>A0A6J7HN27</accession>
<dbReference type="EC" id="2.4.1.25" evidence="3"/>
<comment type="catalytic activity">
    <reaction evidence="1">
        <text>Transfers a segment of a (1-&gt;4)-alpha-D-glucan to a new position in an acceptor, which may be glucose or a (1-&gt;4)-alpha-D-glucan.</text>
        <dbReference type="EC" id="2.4.1.25"/>
    </reaction>
</comment>
<dbReference type="SUPFAM" id="SSF51445">
    <property type="entry name" value="(Trans)glycosidases"/>
    <property type="match status" value="1"/>
</dbReference>
<dbReference type="EMBL" id="CAFBMH010000085">
    <property type="protein sequence ID" value="CAB4919836.1"/>
    <property type="molecule type" value="Genomic_DNA"/>
</dbReference>
<evidence type="ECO:0000256" key="3">
    <source>
        <dbReference type="ARBA" id="ARBA00012560"/>
    </source>
</evidence>
<keyword evidence="5" id="KW-0808">Transferase</keyword>
<evidence type="ECO:0000256" key="4">
    <source>
        <dbReference type="ARBA" id="ARBA00022676"/>
    </source>
</evidence>
<gene>
    <name evidence="9" type="ORF">UFOPK3543_02016</name>
</gene>
<evidence type="ECO:0000256" key="5">
    <source>
        <dbReference type="ARBA" id="ARBA00022679"/>
    </source>
</evidence>
<comment type="similarity">
    <text evidence="2">Belongs to the disproportionating enzyme family.</text>
</comment>
<evidence type="ECO:0000256" key="7">
    <source>
        <dbReference type="ARBA" id="ARBA00031423"/>
    </source>
</evidence>
<evidence type="ECO:0000256" key="1">
    <source>
        <dbReference type="ARBA" id="ARBA00000439"/>
    </source>
</evidence>
<evidence type="ECO:0000256" key="6">
    <source>
        <dbReference type="ARBA" id="ARBA00023277"/>
    </source>
</evidence>
<dbReference type="AlphaFoldDB" id="A0A6J7HN27"/>
<keyword evidence="4" id="KW-0328">Glycosyltransferase</keyword>
<dbReference type="InterPro" id="IPR017853">
    <property type="entry name" value="GH"/>
</dbReference>
<evidence type="ECO:0000256" key="2">
    <source>
        <dbReference type="ARBA" id="ARBA00005684"/>
    </source>
</evidence>
<dbReference type="Pfam" id="PF02446">
    <property type="entry name" value="Glyco_hydro_77"/>
    <property type="match status" value="1"/>
</dbReference>
<evidence type="ECO:0000256" key="8">
    <source>
        <dbReference type="ARBA" id="ARBA00031501"/>
    </source>
</evidence>
<dbReference type="InterPro" id="IPR003385">
    <property type="entry name" value="Glyco_hydro_77"/>
</dbReference>
<reference evidence="9" key="1">
    <citation type="submission" date="2020-05" db="EMBL/GenBank/DDBJ databases">
        <authorList>
            <person name="Chiriac C."/>
            <person name="Salcher M."/>
            <person name="Ghai R."/>
            <person name="Kavagutti S V."/>
        </authorList>
    </citation>
    <scope>NUCLEOTIDE SEQUENCE</scope>
</reference>
<organism evidence="9">
    <name type="scientific">freshwater metagenome</name>
    <dbReference type="NCBI Taxonomy" id="449393"/>
    <lineage>
        <taxon>unclassified sequences</taxon>
        <taxon>metagenomes</taxon>
        <taxon>ecological metagenomes</taxon>
    </lineage>
</organism>
<keyword evidence="6" id="KW-0119">Carbohydrate metabolism</keyword>
<protein>
    <recommendedName>
        <fullName evidence="3">4-alpha-glucanotransferase</fullName>
        <ecNumber evidence="3">2.4.1.25</ecNumber>
    </recommendedName>
    <alternativeName>
        <fullName evidence="7">Amylomaltase</fullName>
    </alternativeName>
    <alternativeName>
        <fullName evidence="8">Disproportionating enzyme</fullName>
    </alternativeName>
</protein>
<dbReference type="Gene3D" id="3.20.20.80">
    <property type="entry name" value="Glycosidases"/>
    <property type="match status" value="1"/>
</dbReference>
<dbReference type="GO" id="GO:0005975">
    <property type="term" value="P:carbohydrate metabolic process"/>
    <property type="evidence" value="ECO:0007669"/>
    <property type="project" value="InterPro"/>
</dbReference>
<name>A0A6J7HN27_9ZZZZ</name>
<evidence type="ECO:0000313" key="9">
    <source>
        <dbReference type="EMBL" id="CAB4919836.1"/>
    </source>
</evidence>
<sequence length="632" mass="68343">MSLDLLAQRLGIATTYTNAWHEQVEVPHSTILAIIESFGYDTSTAGWDDALLAQLDRDETDRLIEPVLVAWDGNLDPAIAFSHSRDHGFHVTSEDGRDVTSEVESGAPLPYGYYDVIVGDGMAHALVISAPTRIGPPTDGRLCVFAPLYALRSDDHTRFADLRELDQLIDWVAENGGHGVLTLPLLACFLDDPIEYSPYAPASRVMWNELYAVVDRPAVATEGAFVDYPAAYAATCSGIEEVSRSIDADPFQASAFLQFLASHPRVGEYARFRAAGATHGRAWRTWPEPMRSGSLGATDVDALTVRFHCVAQWLAHTQLDELATRARARGISLGLDLAVGTHPDAFDVWSEQHLYAFGSSVGAPPDAFFPSGQVWGFPPPIPARARDDGYRQLRAALRHHLSIASLLRIDHVMGLLRLFWVPAGASAATGTYVYASLDEQLAIVCLEAHRAGATIVGENLGVVPPEVDAALARHGLLGMTIGYSNIEDVERAEQSLTAPATDIATFGTHDMPTFAGFVHGDDLTERIALGFGDPDDARDIAIRRAAALEVAAAARGIGPTVAAMFRAMSIELGASASPWVVLQLEDLWGERAPQNVPGTATERPNWLRRARHSLGDAPPETAALLRDVAEQR</sequence>
<proteinExistence type="inferred from homology"/>
<dbReference type="PANTHER" id="PTHR32438:SF5">
    <property type="entry name" value="4-ALPHA-GLUCANOTRANSFERASE DPE1, CHLOROPLASTIC_AMYLOPLASTIC"/>
    <property type="match status" value="1"/>
</dbReference>